<sequence>MSLFFDFIIENNGTENIFWIFYVMNLIFAAIAFKLGFARKLSLLKNIFVYFMLFVGTYIITIFSVLRMPMTESLIIIIIVLAIYRTRLHFQRKANNNNL</sequence>
<dbReference type="RefSeq" id="WP_115773703.1">
    <property type="nucleotide sequence ID" value="NZ_PIOC01000017.1"/>
</dbReference>
<name>A0A3D8PQZ1_9BACI</name>
<evidence type="ECO:0008006" key="4">
    <source>
        <dbReference type="Google" id="ProtNLM"/>
    </source>
</evidence>
<reference evidence="3" key="1">
    <citation type="submission" date="2017-11" db="EMBL/GenBank/DDBJ databases">
        <authorList>
            <person name="Zhu W."/>
        </authorList>
    </citation>
    <scope>NUCLEOTIDE SEQUENCE [LARGE SCALE GENOMIC DNA]</scope>
    <source>
        <strain evidence="3">CAU 1183</strain>
    </source>
</reference>
<dbReference type="AlphaFoldDB" id="A0A3D8PQZ1"/>
<keyword evidence="1" id="KW-0472">Membrane</keyword>
<dbReference type="Proteomes" id="UP000257143">
    <property type="component" value="Unassembled WGS sequence"/>
</dbReference>
<keyword evidence="1" id="KW-1133">Transmembrane helix</keyword>
<feature type="transmembrane region" description="Helical" evidence="1">
    <location>
        <begin position="17"/>
        <end position="35"/>
    </location>
</feature>
<evidence type="ECO:0000313" key="3">
    <source>
        <dbReference type="Proteomes" id="UP000257143"/>
    </source>
</evidence>
<feature type="transmembrane region" description="Helical" evidence="1">
    <location>
        <begin position="73"/>
        <end position="90"/>
    </location>
</feature>
<evidence type="ECO:0000313" key="2">
    <source>
        <dbReference type="EMBL" id="RDW18523.1"/>
    </source>
</evidence>
<feature type="transmembrane region" description="Helical" evidence="1">
    <location>
        <begin position="47"/>
        <end position="67"/>
    </location>
</feature>
<dbReference type="InterPro" id="IPR025620">
    <property type="entry name" value="YlaH"/>
</dbReference>
<comment type="caution">
    <text evidence="2">The sequence shown here is derived from an EMBL/GenBank/DDBJ whole genome shotgun (WGS) entry which is preliminary data.</text>
</comment>
<evidence type="ECO:0000256" key="1">
    <source>
        <dbReference type="SAM" id="Phobius"/>
    </source>
</evidence>
<dbReference type="OrthoDB" id="2680377at2"/>
<keyword evidence="1" id="KW-0812">Transmembrane</keyword>
<keyword evidence="3" id="KW-1185">Reference proteome</keyword>
<dbReference type="Pfam" id="PF14036">
    <property type="entry name" value="YlaH"/>
    <property type="match status" value="1"/>
</dbReference>
<dbReference type="EMBL" id="PIOC01000017">
    <property type="protein sequence ID" value="RDW18523.1"/>
    <property type="molecule type" value="Genomic_DNA"/>
</dbReference>
<proteinExistence type="predicted"/>
<gene>
    <name evidence="2" type="ORF">CWR48_12730</name>
</gene>
<protein>
    <recommendedName>
        <fullName evidence="4">YlaH-like protein</fullName>
    </recommendedName>
</protein>
<accession>A0A3D8PQZ1</accession>
<organism evidence="2 3">
    <name type="scientific">Oceanobacillus arenosus</name>
    <dbReference type="NCBI Taxonomy" id="1229153"/>
    <lineage>
        <taxon>Bacteria</taxon>
        <taxon>Bacillati</taxon>
        <taxon>Bacillota</taxon>
        <taxon>Bacilli</taxon>
        <taxon>Bacillales</taxon>
        <taxon>Bacillaceae</taxon>
        <taxon>Oceanobacillus</taxon>
    </lineage>
</organism>